<feature type="domain" description="Peptidase M1 membrane alanine aminopeptidase" evidence="13">
    <location>
        <begin position="229"/>
        <end position="431"/>
    </location>
</feature>
<keyword evidence="10" id="KW-0862">Zinc</keyword>
<comment type="catalytic activity">
    <reaction evidence="1">
        <text>Release of an N-terminal amino acid, Xaa-|-Yaa- from a peptide, amide or arylamide. Xaa is preferably Ala, but may be most amino acids including Pro (slow action). When a terminal hydrophobic residue is followed by a prolyl residue, the two may be released as an intact Xaa-Pro dipeptide.</text>
        <dbReference type="EC" id="3.4.11.2"/>
    </reaction>
</comment>
<feature type="domain" description="Aminopeptidase N-like N-terminal" evidence="16">
    <location>
        <begin position="106"/>
        <end position="189"/>
    </location>
</feature>
<dbReference type="PANTHER" id="PTHR46322:SF1">
    <property type="entry name" value="PUROMYCIN-SENSITIVE AMINOPEPTIDASE"/>
    <property type="match status" value="1"/>
</dbReference>
<dbReference type="InterPro" id="IPR014782">
    <property type="entry name" value="Peptidase_M1_dom"/>
</dbReference>
<keyword evidence="7" id="KW-0645">Protease</keyword>
<dbReference type="InterPro" id="IPR037144">
    <property type="entry name" value="Peptidase_M1_pepN_C_sf"/>
</dbReference>
<dbReference type="NCBIfam" id="TIGR02414">
    <property type="entry name" value="pepN_proteo"/>
    <property type="match status" value="1"/>
</dbReference>
<dbReference type="Pfam" id="PF17900">
    <property type="entry name" value="Peptidase_M1_N"/>
    <property type="match status" value="1"/>
</dbReference>
<dbReference type="RefSeq" id="WP_140929318.1">
    <property type="nucleotide sequence ID" value="NZ_VFSU01000034.1"/>
</dbReference>
<dbReference type="Pfam" id="PF11940">
    <property type="entry name" value="DUF3458"/>
    <property type="match status" value="1"/>
</dbReference>
<evidence type="ECO:0000256" key="3">
    <source>
        <dbReference type="ARBA" id="ARBA00010136"/>
    </source>
</evidence>
<dbReference type="InterPro" id="IPR012779">
    <property type="entry name" value="Peptidase_M1_pepN"/>
</dbReference>
<evidence type="ECO:0000256" key="5">
    <source>
        <dbReference type="ARBA" id="ARBA00015611"/>
    </source>
</evidence>
<dbReference type="Gene3D" id="2.60.40.1730">
    <property type="entry name" value="tricorn interacting facor f3 domain"/>
    <property type="match status" value="1"/>
</dbReference>
<dbReference type="PANTHER" id="PTHR46322">
    <property type="entry name" value="PUROMYCIN-SENSITIVE AMINOPEPTIDASE"/>
    <property type="match status" value="1"/>
</dbReference>
<dbReference type="GO" id="GO:0016285">
    <property type="term" value="F:alanyl aminopeptidase activity"/>
    <property type="evidence" value="ECO:0007669"/>
    <property type="project" value="UniProtKB-EC"/>
</dbReference>
<dbReference type="InterPro" id="IPR038438">
    <property type="entry name" value="PepN_Ig-like_sf"/>
</dbReference>
<keyword evidence="11" id="KW-0482">Metalloprotease</keyword>
<dbReference type="GO" id="GO:0008237">
    <property type="term" value="F:metallopeptidase activity"/>
    <property type="evidence" value="ECO:0007669"/>
    <property type="project" value="UniProtKB-UniRule"/>
</dbReference>
<dbReference type="InterPro" id="IPR042097">
    <property type="entry name" value="Aminopeptidase_N-like_N_sf"/>
</dbReference>
<evidence type="ECO:0000256" key="9">
    <source>
        <dbReference type="ARBA" id="ARBA00022801"/>
    </source>
</evidence>
<dbReference type="SUPFAM" id="SSF63737">
    <property type="entry name" value="Leukotriene A4 hydrolase N-terminal domain"/>
    <property type="match status" value="1"/>
</dbReference>
<evidence type="ECO:0000256" key="11">
    <source>
        <dbReference type="ARBA" id="ARBA00023049"/>
    </source>
</evidence>
<name>A0A501XD02_9SPHN</name>
<dbReference type="OrthoDB" id="100605at2"/>
<dbReference type="InterPro" id="IPR001930">
    <property type="entry name" value="Peptidase_M1"/>
</dbReference>
<dbReference type="Pfam" id="PF17432">
    <property type="entry name" value="DUF3458_C"/>
    <property type="match status" value="1"/>
</dbReference>
<evidence type="ECO:0000259" key="13">
    <source>
        <dbReference type="Pfam" id="PF01433"/>
    </source>
</evidence>
<evidence type="ECO:0000256" key="2">
    <source>
        <dbReference type="ARBA" id="ARBA00001947"/>
    </source>
</evidence>
<evidence type="ECO:0000259" key="14">
    <source>
        <dbReference type="Pfam" id="PF11940"/>
    </source>
</evidence>
<dbReference type="Gene3D" id="1.10.390.10">
    <property type="entry name" value="Neutral Protease Domain 2"/>
    <property type="match status" value="1"/>
</dbReference>
<evidence type="ECO:0000256" key="4">
    <source>
        <dbReference type="ARBA" id="ARBA00012564"/>
    </source>
</evidence>
<dbReference type="Gene3D" id="2.60.40.1840">
    <property type="match status" value="1"/>
</dbReference>
<dbReference type="EC" id="3.4.11.2" evidence="4 12"/>
<evidence type="ECO:0000256" key="7">
    <source>
        <dbReference type="ARBA" id="ARBA00022670"/>
    </source>
</evidence>
<dbReference type="InterPro" id="IPR027268">
    <property type="entry name" value="Peptidase_M4/M1_CTD_sf"/>
</dbReference>
<comment type="similarity">
    <text evidence="3">Belongs to the peptidase M1 family.</text>
</comment>
<evidence type="ECO:0000256" key="1">
    <source>
        <dbReference type="ARBA" id="ARBA00000098"/>
    </source>
</evidence>
<protein>
    <recommendedName>
        <fullName evidence="5 12">Aminopeptidase N</fullName>
        <ecNumber evidence="4 12">3.4.11.2</ecNumber>
    </recommendedName>
</protein>
<evidence type="ECO:0000256" key="12">
    <source>
        <dbReference type="NCBIfam" id="TIGR02414"/>
    </source>
</evidence>
<dbReference type="InterPro" id="IPR045357">
    <property type="entry name" value="Aminopeptidase_N-like_N"/>
</dbReference>
<feature type="domain" description="Peptidase M1 alanyl aminopeptidase Ig-like fold" evidence="14">
    <location>
        <begin position="446"/>
        <end position="533"/>
    </location>
</feature>
<comment type="cofactor">
    <cofactor evidence="2">
        <name>Zn(2+)</name>
        <dbReference type="ChEBI" id="CHEBI:29105"/>
    </cofactor>
</comment>
<reference evidence="17 18" key="1">
    <citation type="submission" date="2019-06" db="EMBL/GenBank/DDBJ databases">
        <authorList>
            <person name="Lee I."/>
            <person name="Jang G.I."/>
            <person name="Hwang C.Y."/>
        </authorList>
    </citation>
    <scope>NUCLEOTIDE SEQUENCE [LARGE SCALE GENOMIC DNA]</scope>
    <source>
        <strain evidence="17 18">PAMC 28131</strain>
    </source>
</reference>
<dbReference type="AlphaFoldDB" id="A0A501XD02"/>
<dbReference type="Proteomes" id="UP000319897">
    <property type="component" value="Unassembled WGS sequence"/>
</dbReference>
<evidence type="ECO:0000313" key="17">
    <source>
        <dbReference type="EMBL" id="TPE58465.1"/>
    </source>
</evidence>
<dbReference type="SUPFAM" id="SSF55486">
    <property type="entry name" value="Metalloproteases ('zincins'), catalytic domain"/>
    <property type="match status" value="1"/>
</dbReference>
<dbReference type="FunFam" id="3.30.2010.30:FF:000002">
    <property type="entry name" value="Putative aminopeptidase N"/>
    <property type="match status" value="1"/>
</dbReference>
<dbReference type="EMBL" id="VFSU01000034">
    <property type="protein sequence ID" value="TPE58465.1"/>
    <property type="molecule type" value="Genomic_DNA"/>
</dbReference>
<keyword evidence="6 17" id="KW-0031">Aminopeptidase</keyword>
<dbReference type="GO" id="GO:0008270">
    <property type="term" value="F:zinc ion binding"/>
    <property type="evidence" value="ECO:0007669"/>
    <property type="project" value="InterPro"/>
</dbReference>
<dbReference type="Gene3D" id="1.25.50.10">
    <property type="entry name" value="Peptidase M1, alanyl aminopeptidase, C-terminal domain"/>
    <property type="match status" value="1"/>
</dbReference>
<evidence type="ECO:0000259" key="15">
    <source>
        <dbReference type="Pfam" id="PF17432"/>
    </source>
</evidence>
<organism evidence="17 18">
    <name type="scientific">Sandaracinobacter neustonicus</name>
    <dbReference type="NCBI Taxonomy" id="1715348"/>
    <lineage>
        <taxon>Bacteria</taxon>
        <taxon>Pseudomonadati</taxon>
        <taxon>Pseudomonadota</taxon>
        <taxon>Alphaproteobacteria</taxon>
        <taxon>Sphingomonadales</taxon>
        <taxon>Sphingosinicellaceae</taxon>
        <taxon>Sandaracinobacter</taxon>
    </lineage>
</organism>
<evidence type="ECO:0000259" key="16">
    <source>
        <dbReference type="Pfam" id="PF17900"/>
    </source>
</evidence>
<feature type="domain" description="Peptidase M1 alanyl aminopeptidase C-terminal" evidence="15">
    <location>
        <begin position="539"/>
        <end position="853"/>
    </location>
</feature>
<dbReference type="PRINTS" id="PR00756">
    <property type="entry name" value="ALADIPTASE"/>
</dbReference>
<evidence type="ECO:0000256" key="6">
    <source>
        <dbReference type="ARBA" id="ARBA00022438"/>
    </source>
</evidence>
<dbReference type="InterPro" id="IPR035414">
    <property type="entry name" value="Peptidase_M1_pepN_Ig-like"/>
</dbReference>
<keyword evidence="18" id="KW-1185">Reference proteome</keyword>
<keyword evidence="8" id="KW-0479">Metal-binding</keyword>
<evidence type="ECO:0000256" key="8">
    <source>
        <dbReference type="ARBA" id="ARBA00022723"/>
    </source>
</evidence>
<proteinExistence type="inferred from homology"/>
<keyword evidence="9 17" id="KW-0378">Hydrolase</keyword>
<dbReference type="CDD" id="cd09600">
    <property type="entry name" value="M1_APN"/>
    <property type="match status" value="1"/>
</dbReference>
<accession>A0A501XD02</accession>
<evidence type="ECO:0000256" key="10">
    <source>
        <dbReference type="ARBA" id="ARBA00022833"/>
    </source>
</evidence>
<sequence>MDSPAPVAPARKRLVDYRPPDWLVPEMALRFELDAERTLVHARMRVRRNGAHASALQLDGEELELLSLAVNGVVRPVNAAPEGLVLEIDGDEALIETVVAIRPAANSRLMGLYSSGGNLCTQCEAEGFRRITFFPDRPDVLSRYQVRLEADAARYPVLLANGNPGAAGALPDGRHFAEWDDPFPKPSYLFALVAGDLQALEDAFVTLSGRTVKLGIWVAAADVPRCRHAMESLKASMAFDEQVYGREYDLDVFNIVAVHDFNFGAMENKGLNIFNAKYVLADPDTATDWDYDAIAAIVAHEYFHNWSGNRVTCRDWFQLSLKEGFTVFRDQQFSAHIGSAAVKRIEGVRQLRASQFPEDEGPLAHAVRPESYAEISNFYTATVYDKGAELIRMMATRLGAAKFRAATDRYFADNDGTAATVEDFLAAMQSQGLESELFRRWYEQPGTPRVAVQATHADGRLELLIRQSNPKLPGAAPLPIPLRFALFAADGRKLLERDDLLLTDAETRLSIEGIAEAPILSLNRGFAAPILIEPAPRRDELLVLAAHEDDPFARYEAVQQLMLSALTASAAGGVAIGHDEVVEAARALLAKAGDDPAFVAETLLLPSEALIGDRMPIVDPEAIHAAREELRCSLLSALREPLWAAWRGCDAPEGQAPRAKGLRRLKGILLSLLLADDGAEATAAAFGQFSGAANMTDRMSALTALSHSQGAERDDALRLFAARYDLLPEVLDKWFLAQSSSTRPDTRAVVEALAQHPRFDARNPNRLRALVLGFAMNQTRFHDRDGAGYALLAGHVLTADRINPQSAARLVQPLARWRRLAEPWRPLMRAELERIAHTPGLSRDLTEVVTTSLS</sequence>
<dbReference type="GO" id="GO:0006508">
    <property type="term" value="P:proteolysis"/>
    <property type="evidence" value="ECO:0007669"/>
    <property type="project" value="UniProtKB-UniRule"/>
</dbReference>
<dbReference type="Pfam" id="PF01433">
    <property type="entry name" value="Peptidase_M1"/>
    <property type="match status" value="1"/>
</dbReference>
<gene>
    <name evidence="17" type="primary">pepN</name>
    <name evidence="17" type="ORF">FJQ54_15430</name>
</gene>
<dbReference type="InterPro" id="IPR024601">
    <property type="entry name" value="Peptidase_M1_pepN_C"/>
</dbReference>
<dbReference type="Gene3D" id="3.30.2010.30">
    <property type="match status" value="1"/>
</dbReference>
<comment type="caution">
    <text evidence="17">The sequence shown here is derived from an EMBL/GenBank/DDBJ whole genome shotgun (WGS) entry which is preliminary data.</text>
</comment>
<evidence type="ECO:0000313" key="18">
    <source>
        <dbReference type="Proteomes" id="UP000319897"/>
    </source>
</evidence>